<feature type="domain" description="GIY-YIG" evidence="2">
    <location>
        <begin position="15"/>
        <end position="90"/>
    </location>
</feature>
<dbReference type="CDD" id="cd10456">
    <property type="entry name" value="GIY-YIG_UPF0213"/>
    <property type="match status" value="1"/>
</dbReference>
<gene>
    <name evidence="3" type="ORF">IAD15_10085</name>
</gene>
<dbReference type="PROSITE" id="PS50164">
    <property type="entry name" value="GIY_YIG"/>
    <property type="match status" value="1"/>
</dbReference>
<dbReference type="Pfam" id="PF01541">
    <property type="entry name" value="GIY-YIG"/>
    <property type="match status" value="1"/>
</dbReference>
<reference evidence="3" key="2">
    <citation type="journal article" date="2021" name="PeerJ">
        <title>Extensive microbial diversity within the chicken gut microbiome revealed by metagenomics and culture.</title>
        <authorList>
            <person name="Gilroy R."/>
            <person name="Ravi A."/>
            <person name="Getino M."/>
            <person name="Pursley I."/>
            <person name="Horton D.L."/>
            <person name="Alikhan N.F."/>
            <person name="Baker D."/>
            <person name="Gharbi K."/>
            <person name="Hall N."/>
            <person name="Watson M."/>
            <person name="Adriaenssens E.M."/>
            <person name="Foster-Nyarko E."/>
            <person name="Jarju S."/>
            <person name="Secka A."/>
            <person name="Antonio M."/>
            <person name="Oren A."/>
            <person name="Chaudhuri R.R."/>
            <person name="La Ragione R."/>
            <person name="Hildebrand F."/>
            <person name="Pallen M.J."/>
        </authorList>
    </citation>
    <scope>NUCLEOTIDE SEQUENCE</scope>
    <source>
        <strain evidence="3">CHK195-11698</strain>
    </source>
</reference>
<accession>A0A9D1HRY4</accession>
<sequence length="103" mass="11955">MKFCVCLDIKEEWVVPCYVYMLRCQDGSLYTGWTNALEKRVAAHQSGKGARYTRAHRPVALVYVETFDTKKKAMQREYQLKQLTKAQKEALVSTYEAKKTNLV</sequence>
<comment type="similarity">
    <text evidence="1">Belongs to the UPF0213 family.</text>
</comment>
<comment type="caution">
    <text evidence="3">The sequence shown here is derived from an EMBL/GenBank/DDBJ whole genome shotgun (WGS) entry which is preliminary data.</text>
</comment>
<organism evidence="3 4">
    <name type="scientific">Candidatus Fimiplasma intestinipullorum</name>
    <dbReference type="NCBI Taxonomy" id="2840825"/>
    <lineage>
        <taxon>Bacteria</taxon>
        <taxon>Bacillati</taxon>
        <taxon>Bacillota</taxon>
        <taxon>Clostridia</taxon>
        <taxon>Eubacteriales</taxon>
        <taxon>Candidatus Fimiplasma</taxon>
    </lineage>
</organism>
<dbReference type="Proteomes" id="UP000824175">
    <property type="component" value="Unassembled WGS sequence"/>
</dbReference>
<dbReference type="AlphaFoldDB" id="A0A9D1HRY4"/>
<dbReference type="InterPro" id="IPR050190">
    <property type="entry name" value="UPF0213_domain"/>
</dbReference>
<evidence type="ECO:0000313" key="4">
    <source>
        <dbReference type="Proteomes" id="UP000824175"/>
    </source>
</evidence>
<dbReference type="PANTHER" id="PTHR34477">
    <property type="entry name" value="UPF0213 PROTEIN YHBQ"/>
    <property type="match status" value="1"/>
</dbReference>
<name>A0A9D1HRY4_9FIRM</name>
<dbReference type="PANTHER" id="PTHR34477:SF1">
    <property type="entry name" value="UPF0213 PROTEIN YHBQ"/>
    <property type="match status" value="1"/>
</dbReference>
<reference evidence="3" key="1">
    <citation type="submission" date="2020-10" db="EMBL/GenBank/DDBJ databases">
        <authorList>
            <person name="Gilroy R."/>
        </authorList>
    </citation>
    <scope>NUCLEOTIDE SEQUENCE</scope>
    <source>
        <strain evidence="3">CHK195-11698</strain>
    </source>
</reference>
<evidence type="ECO:0000259" key="2">
    <source>
        <dbReference type="PROSITE" id="PS50164"/>
    </source>
</evidence>
<dbReference type="Gene3D" id="3.40.1440.10">
    <property type="entry name" value="GIY-YIG endonuclease"/>
    <property type="match status" value="1"/>
</dbReference>
<evidence type="ECO:0000256" key="1">
    <source>
        <dbReference type="ARBA" id="ARBA00007435"/>
    </source>
</evidence>
<evidence type="ECO:0000313" key="3">
    <source>
        <dbReference type="EMBL" id="HIU14399.1"/>
    </source>
</evidence>
<dbReference type="SUPFAM" id="SSF82771">
    <property type="entry name" value="GIY-YIG endonuclease"/>
    <property type="match status" value="1"/>
</dbReference>
<dbReference type="InterPro" id="IPR035901">
    <property type="entry name" value="GIY-YIG_endonuc_sf"/>
</dbReference>
<dbReference type="InterPro" id="IPR000305">
    <property type="entry name" value="GIY-YIG_endonuc"/>
</dbReference>
<proteinExistence type="inferred from homology"/>
<dbReference type="EMBL" id="DVMJ01000088">
    <property type="protein sequence ID" value="HIU14399.1"/>
    <property type="molecule type" value="Genomic_DNA"/>
</dbReference>
<protein>
    <submittedName>
        <fullName evidence="3">GIY-YIG nuclease family protein</fullName>
    </submittedName>
</protein>